<dbReference type="Gene3D" id="3.40.1350.120">
    <property type="match status" value="1"/>
</dbReference>
<keyword evidence="2" id="KW-0472">Membrane</keyword>
<dbReference type="Gene3D" id="3.55.50.10">
    <property type="entry name" value="Baseplate protein-like domains"/>
    <property type="match status" value="1"/>
</dbReference>
<dbReference type="GO" id="GO:0004549">
    <property type="term" value="F:tRNA-specific ribonuclease activity"/>
    <property type="evidence" value="ECO:0007669"/>
    <property type="project" value="InterPro"/>
</dbReference>
<protein>
    <recommendedName>
        <fullName evidence="3">tRNA nuclease CdiA C-terminal domain-containing protein</fullName>
    </recommendedName>
</protein>
<evidence type="ECO:0000256" key="1">
    <source>
        <dbReference type="SAM" id="MobiDB-lite"/>
    </source>
</evidence>
<keyword evidence="2" id="KW-1133">Transmembrane helix</keyword>
<feature type="transmembrane region" description="Helical" evidence="2">
    <location>
        <begin position="735"/>
        <end position="753"/>
    </location>
</feature>
<accession>A0A1B2DI79</accession>
<name>A0A1B2DI79_9BACL</name>
<feature type="region of interest" description="Disordered" evidence="1">
    <location>
        <begin position="826"/>
        <end position="858"/>
    </location>
</feature>
<evidence type="ECO:0000259" key="3">
    <source>
        <dbReference type="Pfam" id="PF18451"/>
    </source>
</evidence>
<dbReference type="AlphaFoldDB" id="A0A1B2DI79"/>
<dbReference type="InterPro" id="IPR040559">
    <property type="entry name" value="CdiA_C"/>
</dbReference>
<feature type="compositionally biased region" description="Basic and acidic residues" evidence="1">
    <location>
        <begin position="577"/>
        <end position="588"/>
    </location>
</feature>
<dbReference type="Gene3D" id="2.30.110.50">
    <property type="match status" value="1"/>
</dbReference>
<reference evidence="4" key="1">
    <citation type="submission" date="2016-08" db="EMBL/GenBank/DDBJ databases">
        <title>Complete Genome Seqeunce of Paenibacillus sp. BIHB 4019 from tea rhizoplane.</title>
        <authorList>
            <person name="Thakur R."/>
            <person name="Swarnkar M.K."/>
            <person name="Gulati A."/>
        </authorList>
    </citation>
    <scope>NUCLEOTIDE SEQUENCE [LARGE SCALE GENOMIC DNA]</scope>
    <source>
        <strain evidence="4">BIHB4019</strain>
    </source>
</reference>
<dbReference type="InterPro" id="IPR033806">
    <property type="entry name" value="CDI_toxin_Bp1026b-like"/>
</dbReference>
<evidence type="ECO:0000313" key="4">
    <source>
        <dbReference type="EMBL" id="ANY67389.1"/>
    </source>
</evidence>
<gene>
    <name evidence="4" type="ORF">BBD42_13565</name>
</gene>
<feature type="region of interest" description="Disordered" evidence="1">
    <location>
        <begin position="871"/>
        <end position="900"/>
    </location>
</feature>
<dbReference type="CDD" id="cd13442">
    <property type="entry name" value="CDI_toxin_Bp1026b-like"/>
    <property type="match status" value="1"/>
</dbReference>
<feature type="transmembrane region" description="Helical" evidence="2">
    <location>
        <begin position="705"/>
        <end position="729"/>
    </location>
</feature>
<evidence type="ECO:0000256" key="2">
    <source>
        <dbReference type="SAM" id="Phobius"/>
    </source>
</evidence>
<dbReference type="RefSeq" id="WP_099518592.1">
    <property type="nucleotide sequence ID" value="NZ_CP016808.1"/>
</dbReference>
<feature type="region of interest" description="Disordered" evidence="1">
    <location>
        <begin position="536"/>
        <end position="605"/>
    </location>
</feature>
<sequence>MEVNYEGDGYQLVWPYKLKAVRSFRIERKFNAHAKCTFTAEMTEEEAEACIGRSSFEDSLIMRKPAEPKAESWFAGGITHVDIEMEDGIPHVKVEAMSRTYAMDLEPKNRSYQNKHLTYTDAILQLVKNYPRGDAQNMATSDQATLGSLMVQFEETDWQFLKRLASRVGTVILPDVVMDTPRVYFGVPDLSWGKELKAKRYTVLKNRAAYEELKAHAEGSDADRIHEADFVSYRITSEQFCQVGDDVVFKKQMWVVAESIISYASGLLTYEYMLVRRQTLRRKSRQNEGIQGVSLEGRVVKRANNMVKVHLDIDNAHDEQGNWWFPYSGEGNNMFHVLPDEGARIKVYFPNGVEKKAMAINSVRGGSEEMKSRTVFQKPTTKVFESPGAAKMQLGDDGVLFEKGTVSLHLDGGNITVNASEDVLLVAGNKVELGSGSEKGILESIRMRATNQIALQTNAEHYVLISDNRVGIKSSKLDFQKVEVPFTELLTDEEMEQMYLDEQLSEQLAANMEQEKQKYNGAPISEEYLYQKVHPATKEQMKNDPNLGAKAKDWIKTQSTEKQQEIYQKRYGPKSSEPSKDREGELARRQQVYDQQDRDRTAVHNWNQEVTAISKRGQTEGKSVAEIQSMLPAPPVLSSSPPKENMLSGMIHEVLNAPGVQSFLEQMVPALDAWALENMIPQKPDYLSKQTAKTVYLSRYTYEELILGPQMLIAEFNLIFGVIAIIAAIPSGGGSLYLLVAADVALGAAMIWVNAEKLMDLRNGDDSTNPSLFGIDQSMLDKLGIALTVVNLGILLKHGLYAAANKLANGRNVAALDDTWTKFKLENVKPKPKEPPAPPQTKTTTKEPSKDVPGVNRPIDEFDDAAIYQGAGKGRSEHPNATGGEVGGTGNSAKIPRTGPEWDEYFRSKYGDQNVDWKTSSEYKLYGEKHIPYTPKIRPNAIITKPSLPKGGKPVGNYAEANGKDTRGIDRQNEAADVLAENGYRTIMLDEVPNGNGFGGNGYGIDPQKSPDFIIEGQVFDCYAPDSTNLKNILDTLRAKTTKQARRIVLNLNDYPVEKRAELIEFILSQTHKDLKNLNELLIIEGREVTRAYWRFE</sequence>
<feature type="domain" description="tRNA nuclease CdiA C-terminal" evidence="3">
    <location>
        <begin position="1009"/>
        <end position="1085"/>
    </location>
</feature>
<dbReference type="SUPFAM" id="SSF69279">
    <property type="entry name" value="Phage tail proteins"/>
    <property type="match status" value="1"/>
</dbReference>
<proteinExistence type="predicted"/>
<dbReference type="Pfam" id="PF18451">
    <property type="entry name" value="CdiA_C"/>
    <property type="match status" value="1"/>
</dbReference>
<keyword evidence="2" id="KW-0812">Transmembrane</keyword>
<organism evidence="4">
    <name type="scientific">Paenibacillus sp. BIHB 4019</name>
    <dbReference type="NCBI Taxonomy" id="1870819"/>
    <lineage>
        <taxon>Bacteria</taxon>
        <taxon>Bacillati</taxon>
        <taxon>Bacillota</taxon>
        <taxon>Bacilli</taxon>
        <taxon>Bacillales</taxon>
        <taxon>Paenibacillaceae</taxon>
        <taxon>Paenibacillus</taxon>
    </lineage>
</organism>
<dbReference type="EMBL" id="CP016808">
    <property type="protein sequence ID" value="ANY67389.1"/>
    <property type="molecule type" value="Genomic_DNA"/>
</dbReference>